<feature type="compositionally biased region" description="Low complexity" evidence="2">
    <location>
        <begin position="659"/>
        <end position="674"/>
    </location>
</feature>
<evidence type="ECO:0000313" key="3">
    <source>
        <dbReference type="EMBL" id="CTR09423.1"/>
    </source>
</evidence>
<dbReference type="Proteomes" id="UP000199069">
    <property type="component" value="Unassembled WGS sequence"/>
</dbReference>
<feature type="region of interest" description="Disordered" evidence="2">
    <location>
        <begin position="312"/>
        <end position="378"/>
    </location>
</feature>
<feature type="compositionally biased region" description="Low complexity" evidence="2">
    <location>
        <begin position="499"/>
        <end position="531"/>
    </location>
</feature>
<organism evidence="3 4">
    <name type="scientific">Rhodotorula toruloides</name>
    <name type="common">Yeast</name>
    <name type="synonym">Rhodosporidium toruloides</name>
    <dbReference type="NCBI Taxonomy" id="5286"/>
    <lineage>
        <taxon>Eukaryota</taxon>
        <taxon>Fungi</taxon>
        <taxon>Dikarya</taxon>
        <taxon>Basidiomycota</taxon>
        <taxon>Pucciniomycotina</taxon>
        <taxon>Microbotryomycetes</taxon>
        <taxon>Sporidiobolales</taxon>
        <taxon>Sporidiobolaceae</taxon>
        <taxon>Rhodotorula</taxon>
    </lineage>
</organism>
<feature type="compositionally biased region" description="Basic and acidic residues" evidence="2">
    <location>
        <begin position="566"/>
        <end position="590"/>
    </location>
</feature>
<accession>A0A0K3CKF8</accession>
<feature type="compositionally biased region" description="Low complexity" evidence="2">
    <location>
        <begin position="317"/>
        <end position="333"/>
    </location>
</feature>
<evidence type="ECO:0000313" key="4">
    <source>
        <dbReference type="Proteomes" id="UP000199069"/>
    </source>
</evidence>
<dbReference type="EMBL" id="CWKI01000010">
    <property type="protein sequence ID" value="CTR09423.1"/>
    <property type="molecule type" value="Genomic_DNA"/>
</dbReference>
<keyword evidence="4" id="KW-1185">Reference proteome</keyword>
<name>A0A0K3CKF8_RHOTO</name>
<dbReference type="STRING" id="5286.A0A0K3CKF8"/>
<gene>
    <name evidence="3" type="primary">FGENESH: predicted gene_10.121</name>
    <name evidence="3" type="ORF">BN2166_0052840</name>
</gene>
<reference evidence="3 4" key="1">
    <citation type="submission" date="2015-07" db="EMBL/GenBank/DDBJ databases">
        <authorList>
            <person name="Cajimat M.N.B."/>
            <person name="Milazzo M.L."/>
            <person name="Fulhorst C.F."/>
        </authorList>
    </citation>
    <scope>NUCLEOTIDE SEQUENCE [LARGE SCALE GENOMIC DNA]</scope>
    <source>
        <strain evidence="3">Single colony</strain>
    </source>
</reference>
<feature type="compositionally biased region" description="Basic and acidic residues" evidence="2">
    <location>
        <begin position="706"/>
        <end position="730"/>
    </location>
</feature>
<dbReference type="OMA" id="WDWSAFL"/>
<feature type="compositionally biased region" description="Low complexity" evidence="2">
    <location>
        <begin position="25"/>
        <end position="53"/>
    </location>
</feature>
<feature type="compositionally biased region" description="Low complexity" evidence="2">
    <location>
        <begin position="216"/>
        <end position="250"/>
    </location>
</feature>
<evidence type="ECO:0000256" key="1">
    <source>
        <dbReference type="SAM" id="Coils"/>
    </source>
</evidence>
<dbReference type="AlphaFoldDB" id="A0A0K3CKF8"/>
<feature type="compositionally biased region" description="Low complexity" evidence="2">
    <location>
        <begin position="111"/>
        <end position="126"/>
    </location>
</feature>
<feature type="compositionally biased region" description="Low complexity" evidence="2">
    <location>
        <begin position="87"/>
        <end position="100"/>
    </location>
</feature>
<sequence>MADSSTLPSTPLGSSRSGGRHLKRLSLGSSLSPSLSSASPSSAHSPATSPSLARSIGRSAGSSDARALRAGTAGGSLFGAGDGNYVSSPSSTSALGLSSSRNEEDPARAESPTLPRRSTSLRRSTSPLPPSDPSSGSTTPVRRTPSIGHGRRGASISYTASSPAELVSPESSRLVPPSQGAGVEATSPIPRRSFDSTSPLPGVQEEDDSEPAGSLHRASISSSTTASSHADDSSTSPSLSRSAATTPSAGAGAGSGGMMTQATLVEQNADLLSFIAKKERKCLDLREELKRHESELALLKKKWESIVARSLQQQAYTSTSSSSAHRAHPSISSGSPNTSPTPRPHPTLPPTHSLDLSLLSSTFDAPPNGDGESSTPIEIPESVKAAGTWIGGALGRVLEVAVGMPTGMEGHNGHVQGQQEARGLGIVREEEEEEGEEGEKGERRDRSSMDGAAVASTSHSQARDAESTSSGTRPAPPRTSSSPTLSRSSRLFSPPPSASSPSTSPTHARTRSSLSLLSSSLSSKWAQLSSSEVVQNSKRATMGLVDTFEQGLAQALGPLELPPIEGEGRDERRSRSEEAPSPFLRDDSAAEKAASAQQRPAPLRSSSQQQRSNGQSLPNFGAVPGQGLSSMFASLSSAVSSSHTTFPPPPTSNPNADRTPTASTFADASSASTAQGQGGWDWSAFLPASSSLEGMAEQAGLGGSNGKERAAEDGRRLEKGKGRETEKVREDVEDDWPGW</sequence>
<feature type="compositionally biased region" description="Low complexity" evidence="2">
    <location>
        <begin position="350"/>
        <end position="362"/>
    </location>
</feature>
<feature type="compositionally biased region" description="Basic and acidic residues" evidence="2">
    <location>
        <begin position="438"/>
        <end position="448"/>
    </location>
</feature>
<feature type="compositionally biased region" description="Low complexity" evidence="2">
    <location>
        <begin position="1"/>
        <end position="17"/>
    </location>
</feature>
<feature type="compositionally biased region" description="Low complexity" evidence="2">
    <location>
        <begin position="467"/>
        <end position="492"/>
    </location>
</feature>
<protein>
    <submittedName>
        <fullName evidence="3">Uncharacterized protein</fullName>
    </submittedName>
</protein>
<evidence type="ECO:0000256" key="2">
    <source>
        <dbReference type="SAM" id="MobiDB-lite"/>
    </source>
</evidence>
<proteinExistence type="predicted"/>
<feature type="compositionally biased region" description="Pro residues" evidence="2">
    <location>
        <begin position="339"/>
        <end position="349"/>
    </location>
</feature>
<keyword evidence="1" id="KW-0175">Coiled coil</keyword>
<feature type="region of interest" description="Disordered" evidence="2">
    <location>
        <begin position="554"/>
        <end position="739"/>
    </location>
</feature>
<feature type="compositionally biased region" description="Gly residues" evidence="2">
    <location>
        <begin position="72"/>
        <end position="82"/>
    </location>
</feature>
<feature type="coiled-coil region" evidence="1">
    <location>
        <begin position="275"/>
        <end position="302"/>
    </location>
</feature>
<feature type="compositionally biased region" description="Low complexity" evidence="2">
    <location>
        <begin position="597"/>
        <end position="616"/>
    </location>
</feature>
<feature type="compositionally biased region" description="Low complexity" evidence="2">
    <location>
        <begin position="628"/>
        <end position="645"/>
    </location>
</feature>
<feature type="region of interest" description="Disordered" evidence="2">
    <location>
        <begin position="1"/>
        <end position="257"/>
    </location>
</feature>
<feature type="region of interest" description="Disordered" evidence="2">
    <location>
        <begin position="408"/>
        <end position="534"/>
    </location>
</feature>